<accession>A0A2N1NMA7</accession>
<dbReference type="Proteomes" id="UP000233469">
    <property type="component" value="Unassembled WGS sequence"/>
</dbReference>
<gene>
    <name evidence="1" type="ORF">RhiirC2_737568</name>
</gene>
<proteinExistence type="predicted"/>
<dbReference type="VEuPathDB" id="FungiDB:FUN_024456"/>
<sequence>PKLVVSIPQKSTIKSSLYHNRYLTILETTSRLILCKEVATVLVIREATFARVVAEYNKMRPYHKKKPRSTKKSA</sequence>
<comment type="caution">
    <text evidence="1">The sequence shown here is derived from an EMBL/GenBank/DDBJ whole genome shotgun (WGS) entry which is preliminary data.</text>
</comment>
<evidence type="ECO:0000313" key="1">
    <source>
        <dbReference type="EMBL" id="PKK75022.1"/>
    </source>
</evidence>
<dbReference type="EMBL" id="LLXL01000272">
    <property type="protein sequence ID" value="PKK75022.1"/>
    <property type="molecule type" value="Genomic_DNA"/>
</dbReference>
<dbReference type="AlphaFoldDB" id="A0A2N1NMA7"/>
<reference evidence="1 2" key="2">
    <citation type="submission" date="2017-10" db="EMBL/GenBank/DDBJ databases">
        <title>Extensive intraspecific genome diversity in a model arbuscular mycorrhizal fungus.</title>
        <authorList>
            <person name="Chen E.C.H."/>
            <person name="Morin E."/>
            <person name="Baudet D."/>
            <person name="Noel J."/>
            <person name="Ndikumana S."/>
            <person name="Charron P."/>
            <person name="St-Onge C."/>
            <person name="Giorgi J."/>
            <person name="Grigoriev I.V."/>
            <person name="Roux C."/>
            <person name="Martin F.M."/>
            <person name="Corradi N."/>
        </authorList>
    </citation>
    <scope>NUCLEOTIDE SEQUENCE [LARGE SCALE GENOMIC DNA]</scope>
    <source>
        <strain evidence="1 2">C2</strain>
    </source>
</reference>
<feature type="non-terminal residue" evidence="1">
    <location>
        <position position="1"/>
    </location>
</feature>
<organism evidence="1 2">
    <name type="scientific">Rhizophagus irregularis</name>
    <dbReference type="NCBI Taxonomy" id="588596"/>
    <lineage>
        <taxon>Eukaryota</taxon>
        <taxon>Fungi</taxon>
        <taxon>Fungi incertae sedis</taxon>
        <taxon>Mucoromycota</taxon>
        <taxon>Glomeromycotina</taxon>
        <taxon>Glomeromycetes</taxon>
        <taxon>Glomerales</taxon>
        <taxon>Glomeraceae</taxon>
        <taxon>Rhizophagus</taxon>
    </lineage>
</organism>
<protein>
    <submittedName>
        <fullName evidence="1">Uncharacterized protein</fullName>
    </submittedName>
</protein>
<name>A0A2N1NMA7_9GLOM</name>
<reference evidence="1 2" key="1">
    <citation type="submission" date="2016-04" db="EMBL/GenBank/DDBJ databases">
        <title>Genome analyses suggest a sexual origin of heterokaryosis in a supposedly ancient asexual fungus.</title>
        <authorList>
            <person name="Ropars J."/>
            <person name="Sedzielewska K."/>
            <person name="Noel J."/>
            <person name="Charron P."/>
            <person name="Farinelli L."/>
            <person name="Marton T."/>
            <person name="Kruger M."/>
            <person name="Pelin A."/>
            <person name="Brachmann A."/>
            <person name="Corradi N."/>
        </authorList>
    </citation>
    <scope>NUCLEOTIDE SEQUENCE [LARGE SCALE GENOMIC DNA]</scope>
    <source>
        <strain evidence="1 2">C2</strain>
    </source>
</reference>
<evidence type="ECO:0000313" key="2">
    <source>
        <dbReference type="Proteomes" id="UP000233469"/>
    </source>
</evidence>